<dbReference type="Pfam" id="PF02826">
    <property type="entry name" value="2-Hacid_dh_C"/>
    <property type="match status" value="1"/>
</dbReference>
<organism evidence="6 7">
    <name type="scientific">Pigmentiphaga humi</name>
    <dbReference type="NCBI Taxonomy" id="2478468"/>
    <lineage>
        <taxon>Bacteria</taxon>
        <taxon>Pseudomonadati</taxon>
        <taxon>Pseudomonadota</taxon>
        <taxon>Betaproteobacteria</taxon>
        <taxon>Burkholderiales</taxon>
        <taxon>Alcaligenaceae</taxon>
        <taxon>Pigmentiphaga</taxon>
    </lineage>
</organism>
<gene>
    <name evidence="6" type="primary">ghrA_2</name>
    <name evidence="6" type="ORF">PIGHUM_01273</name>
</gene>
<accession>A0A3P4AYV4</accession>
<dbReference type="InterPro" id="IPR036291">
    <property type="entry name" value="NAD(P)-bd_dom_sf"/>
</dbReference>
<keyword evidence="2" id="KW-0520">NAD</keyword>
<dbReference type="EMBL" id="UWPJ01000011">
    <property type="protein sequence ID" value="VCU69213.1"/>
    <property type="molecule type" value="Genomic_DNA"/>
</dbReference>
<dbReference type="PROSITE" id="PS00671">
    <property type="entry name" value="D_2_HYDROXYACID_DH_3"/>
    <property type="match status" value="1"/>
</dbReference>
<evidence type="ECO:0000256" key="3">
    <source>
        <dbReference type="RuleBase" id="RU003719"/>
    </source>
</evidence>
<dbReference type="Pfam" id="PF00389">
    <property type="entry name" value="2-Hacid_dh"/>
    <property type="match status" value="1"/>
</dbReference>
<dbReference type="SUPFAM" id="SSF51735">
    <property type="entry name" value="NAD(P)-binding Rossmann-fold domains"/>
    <property type="match status" value="1"/>
</dbReference>
<dbReference type="OrthoDB" id="9787219at2"/>
<evidence type="ECO:0000259" key="5">
    <source>
        <dbReference type="Pfam" id="PF02826"/>
    </source>
</evidence>
<evidence type="ECO:0000313" key="6">
    <source>
        <dbReference type="EMBL" id="VCU69213.1"/>
    </source>
</evidence>
<dbReference type="CDD" id="cd05300">
    <property type="entry name" value="2-Hacid_dh_1"/>
    <property type="match status" value="1"/>
</dbReference>
<feature type="domain" description="D-isomer specific 2-hydroxyacid dehydrogenase catalytic" evidence="4">
    <location>
        <begin position="39"/>
        <end position="312"/>
    </location>
</feature>
<dbReference type="AlphaFoldDB" id="A0A3P4AYV4"/>
<dbReference type="EC" id="1.1.1.79" evidence="6"/>
<dbReference type="SUPFAM" id="SSF52283">
    <property type="entry name" value="Formate/glycerate dehydrogenase catalytic domain-like"/>
    <property type="match status" value="1"/>
</dbReference>
<keyword evidence="1 3" id="KW-0560">Oxidoreductase</keyword>
<evidence type="ECO:0000256" key="2">
    <source>
        <dbReference type="ARBA" id="ARBA00023027"/>
    </source>
</evidence>
<sequence length="327" mass="35931">MKLLIVDHYFSRPYHEALAAAFPQVEIASGRNFAAIDDAALAGCEAVFALGHLYTNELVARMPRLRWIQALTTGTDAIVALETLRPHVLVTSARGIHAPQMSEMAFIHMLALTHQLPRMLRNQAQATWERWPQSLLYRKRAVILGTGIIAEGLARRCKAFDMEVVGISGAPREVPNFDLVLPRARLHETLATADYVICLLPAGPDTDGSIDGRFFAAMKPGAFFVNMSRGSVVDEDALLAAVRQETIAGAGLDAFATEPLPAGHPFWQEPRILISPKHGGTTEIYVEQVMPILEHNLRCYLDGRPGAMRNVVRSGSDRPLVQPAEIQ</sequence>
<evidence type="ECO:0000313" key="7">
    <source>
        <dbReference type="Proteomes" id="UP000277294"/>
    </source>
</evidence>
<reference evidence="6 7" key="1">
    <citation type="submission" date="2018-10" db="EMBL/GenBank/DDBJ databases">
        <authorList>
            <person name="Criscuolo A."/>
        </authorList>
    </citation>
    <scope>NUCLEOTIDE SEQUENCE [LARGE SCALE GENOMIC DNA]</scope>
    <source>
        <strain evidence="6">DnA1</strain>
    </source>
</reference>
<dbReference type="InterPro" id="IPR029753">
    <property type="entry name" value="D-isomer_DH_CS"/>
</dbReference>
<keyword evidence="7" id="KW-1185">Reference proteome</keyword>
<dbReference type="PANTHER" id="PTHR43333:SF1">
    <property type="entry name" value="D-ISOMER SPECIFIC 2-HYDROXYACID DEHYDROGENASE NAD-BINDING DOMAIN-CONTAINING PROTEIN"/>
    <property type="match status" value="1"/>
</dbReference>
<protein>
    <submittedName>
        <fullName evidence="6">Glyoxylate/hydroxypyruvate reductase A</fullName>
        <ecNumber evidence="6">1.1.1.79</ecNumber>
    </submittedName>
</protein>
<dbReference type="PANTHER" id="PTHR43333">
    <property type="entry name" value="2-HACID_DH_C DOMAIN-CONTAINING PROTEIN"/>
    <property type="match status" value="1"/>
</dbReference>
<dbReference type="Gene3D" id="3.40.50.720">
    <property type="entry name" value="NAD(P)-binding Rossmann-like Domain"/>
    <property type="match status" value="2"/>
</dbReference>
<evidence type="ECO:0000256" key="1">
    <source>
        <dbReference type="ARBA" id="ARBA00023002"/>
    </source>
</evidence>
<dbReference type="GO" id="GO:0030267">
    <property type="term" value="F:glyoxylate reductase (NADPH) activity"/>
    <property type="evidence" value="ECO:0007669"/>
    <property type="project" value="UniProtKB-EC"/>
</dbReference>
<evidence type="ECO:0000259" key="4">
    <source>
        <dbReference type="Pfam" id="PF00389"/>
    </source>
</evidence>
<dbReference type="GO" id="GO:0051287">
    <property type="term" value="F:NAD binding"/>
    <property type="evidence" value="ECO:0007669"/>
    <property type="project" value="InterPro"/>
</dbReference>
<dbReference type="InterPro" id="IPR006140">
    <property type="entry name" value="D-isomer_DH_NAD-bd"/>
</dbReference>
<feature type="domain" description="D-isomer specific 2-hydroxyacid dehydrogenase NAD-binding" evidence="5">
    <location>
        <begin position="107"/>
        <end position="276"/>
    </location>
</feature>
<dbReference type="RefSeq" id="WP_124078554.1">
    <property type="nucleotide sequence ID" value="NZ_UWPJ01000011.1"/>
</dbReference>
<proteinExistence type="inferred from homology"/>
<dbReference type="InterPro" id="IPR006139">
    <property type="entry name" value="D-isomer_2_OHA_DH_cat_dom"/>
</dbReference>
<keyword evidence="6" id="KW-0670">Pyruvate</keyword>
<name>A0A3P4AYV4_9BURK</name>
<dbReference type="Proteomes" id="UP000277294">
    <property type="component" value="Unassembled WGS sequence"/>
</dbReference>
<comment type="similarity">
    <text evidence="3">Belongs to the D-isomer specific 2-hydroxyacid dehydrogenase family.</text>
</comment>